<evidence type="ECO:0000313" key="6">
    <source>
        <dbReference type="EMBL" id="KAK7816508.1"/>
    </source>
</evidence>
<dbReference type="SUPFAM" id="SSF52058">
    <property type="entry name" value="L domain-like"/>
    <property type="match status" value="1"/>
</dbReference>
<sequence>MACIILEELEAPRRHRSIPVSFGNLTKVTDIMLQDNNFTGQIPSSLSNLKYLNFIDLSYNKFEGSIPVSFGNLTRVTDIMLQYNNFTDQIPSSLSNLKDLTFIDFSHNNFGGFGGKIPFLTNLTKLTTVDLSYNQLTSEMQVCEIEIRAIIDGTTPLDFTRHGSSDFAQIQ</sequence>
<accession>A0AAW0IQP0</accession>
<comment type="caution">
    <text evidence="6">The sequence shown here is derived from an EMBL/GenBank/DDBJ whole genome shotgun (WGS) entry which is preliminary data.</text>
</comment>
<dbReference type="FunFam" id="3.80.10.10:FF:000383">
    <property type="entry name" value="Leucine-rich repeat receptor protein kinase EMS1"/>
    <property type="match status" value="1"/>
</dbReference>
<keyword evidence="5" id="KW-0675">Receptor</keyword>
<name>A0AAW0IQP0_QUESU</name>
<comment type="subcellular location">
    <subcellularLocation>
        <location evidence="1">Membrane</location>
        <topology evidence="1">Single-pass type I membrane protein</topology>
    </subcellularLocation>
</comment>
<dbReference type="InterPro" id="IPR001611">
    <property type="entry name" value="Leu-rich_rpt"/>
</dbReference>
<evidence type="ECO:0000313" key="7">
    <source>
        <dbReference type="Proteomes" id="UP000237347"/>
    </source>
</evidence>
<keyword evidence="7" id="KW-1185">Reference proteome</keyword>
<dbReference type="Proteomes" id="UP000237347">
    <property type="component" value="Unassembled WGS sequence"/>
</dbReference>
<dbReference type="EMBL" id="PKMF04000936">
    <property type="protein sequence ID" value="KAK7816508.1"/>
    <property type="molecule type" value="Genomic_DNA"/>
</dbReference>
<gene>
    <name evidence="6" type="primary">RLP53_1</name>
    <name evidence="6" type="ORF">CFP56_043979</name>
</gene>
<dbReference type="Pfam" id="PF13516">
    <property type="entry name" value="LRR_6"/>
    <property type="match status" value="1"/>
</dbReference>
<dbReference type="GO" id="GO:0016020">
    <property type="term" value="C:membrane"/>
    <property type="evidence" value="ECO:0007669"/>
    <property type="project" value="UniProtKB-SubCell"/>
</dbReference>
<reference evidence="6 7" key="1">
    <citation type="journal article" date="2018" name="Sci. Data">
        <title>The draft genome sequence of cork oak.</title>
        <authorList>
            <person name="Ramos A.M."/>
            <person name="Usie A."/>
            <person name="Barbosa P."/>
            <person name="Barros P.M."/>
            <person name="Capote T."/>
            <person name="Chaves I."/>
            <person name="Simoes F."/>
            <person name="Abreu I."/>
            <person name="Carrasquinho I."/>
            <person name="Faro C."/>
            <person name="Guimaraes J.B."/>
            <person name="Mendonca D."/>
            <person name="Nobrega F."/>
            <person name="Rodrigues L."/>
            <person name="Saibo N.J.M."/>
            <person name="Varela M.C."/>
            <person name="Egas C."/>
            <person name="Matos J."/>
            <person name="Miguel C.M."/>
            <person name="Oliveira M.M."/>
            <person name="Ricardo C.P."/>
            <person name="Goncalves S."/>
        </authorList>
    </citation>
    <scope>NUCLEOTIDE SEQUENCE [LARGE SCALE GENOMIC DNA]</scope>
    <source>
        <strain evidence="7">cv. HL8</strain>
    </source>
</reference>
<dbReference type="AlphaFoldDB" id="A0AAW0IQP0"/>
<dbReference type="PANTHER" id="PTHR48053:SF71">
    <property type="entry name" value="LEUCINE RICH REPEAT FAMILY PROTEIN, EXPRESSED"/>
    <property type="match status" value="1"/>
</dbReference>
<dbReference type="Pfam" id="PF00560">
    <property type="entry name" value="LRR_1"/>
    <property type="match status" value="3"/>
</dbReference>
<dbReference type="PANTHER" id="PTHR48053">
    <property type="entry name" value="LEUCINE RICH REPEAT FAMILY PROTEIN, EXPRESSED"/>
    <property type="match status" value="1"/>
</dbReference>
<keyword evidence="4" id="KW-0677">Repeat</keyword>
<evidence type="ECO:0000256" key="4">
    <source>
        <dbReference type="ARBA" id="ARBA00022737"/>
    </source>
</evidence>
<organism evidence="6 7">
    <name type="scientific">Quercus suber</name>
    <name type="common">Cork oak</name>
    <dbReference type="NCBI Taxonomy" id="58331"/>
    <lineage>
        <taxon>Eukaryota</taxon>
        <taxon>Viridiplantae</taxon>
        <taxon>Streptophyta</taxon>
        <taxon>Embryophyta</taxon>
        <taxon>Tracheophyta</taxon>
        <taxon>Spermatophyta</taxon>
        <taxon>Magnoliopsida</taxon>
        <taxon>eudicotyledons</taxon>
        <taxon>Gunneridae</taxon>
        <taxon>Pentapetalae</taxon>
        <taxon>rosids</taxon>
        <taxon>fabids</taxon>
        <taxon>Fagales</taxon>
        <taxon>Fagaceae</taxon>
        <taxon>Quercus</taxon>
    </lineage>
</organism>
<evidence type="ECO:0000256" key="2">
    <source>
        <dbReference type="ARBA" id="ARBA00022614"/>
    </source>
</evidence>
<keyword evidence="3" id="KW-0732">Signal</keyword>
<evidence type="ECO:0000256" key="5">
    <source>
        <dbReference type="ARBA" id="ARBA00023170"/>
    </source>
</evidence>
<protein>
    <submittedName>
        <fullName evidence="6">Receptor-like protein 53</fullName>
    </submittedName>
</protein>
<keyword evidence="2" id="KW-0433">Leucine-rich repeat</keyword>
<evidence type="ECO:0000256" key="3">
    <source>
        <dbReference type="ARBA" id="ARBA00022729"/>
    </source>
</evidence>
<evidence type="ECO:0000256" key="1">
    <source>
        <dbReference type="ARBA" id="ARBA00004479"/>
    </source>
</evidence>
<dbReference type="InterPro" id="IPR032675">
    <property type="entry name" value="LRR_dom_sf"/>
</dbReference>
<dbReference type="Gene3D" id="3.80.10.10">
    <property type="entry name" value="Ribonuclease Inhibitor"/>
    <property type="match status" value="1"/>
</dbReference>
<proteinExistence type="predicted"/>
<dbReference type="InterPro" id="IPR051716">
    <property type="entry name" value="Plant_RL_S/T_kinase"/>
</dbReference>